<sequence length="199" mass="22388">MSAKRLFDFTASLAGLLLMSPLLAVIALAIRLESPGPAFFLQERVGYLGRTFRIIKFRTMRRNAPSEGPQITVGSDPRITRIGHLLRKSKLDELPQLFNVVKGEMSLVGPRPEVPAFMARYTPEQRSVILSVRPGITDFAAIEFSDEAEILARAKDPETAYVNEVMPRKFALYKRYVDERSLRLDIQLIGRTLAKIVKG</sequence>
<dbReference type="Pfam" id="PF02397">
    <property type="entry name" value="Bac_transf"/>
    <property type="match status" value="1"/>
</dbReference>
<dbReference type="PANTHER" id="PTHR30576">
    <property type="entry name" value="COLANIC BIOSYNTHESIS UDP-GLUCOSE LIPID CARRIER TRANSFERASE"/>
    <property type="match status" value="1"/>
</dbReference>
<proteinExistence type="inferred from homology"/>
<keyword evidence="4" id="KW-0808">Transferase</keyword>
<dbReference type="PANTHER" id="PTHR30576:SF20">
    <property type="entry name" value="QUINOVOSAMINEPHOSPHOTRANSFERAE-RELATED"/>
    <property type="match status" value="1"/>
</dbReference>
<dbReference type="RefSeq" id="WP_128624396.1">
    <property type="nucleotide sequence ID" value="NZ_ML133508.1"/>
</dbReference>
<evidence type="ECO:0000259" key="3">
    <source>
        <dbReference type="Pfam" id="PF02397"/>
    </source>
</evidence>
<name>A0A432V9W9_9HYPH</name>
<organism evidence="4 5">
    <name type="scientific">Borborobacter arsenicus</name>
    <dbReference type="NCBI Taxonomy" id="1851146"/>
    <lineage>
        <taxon>Bacteria</taxon>
        <taxon>Pseudomonadati</taxon>
        <taxon>Pseudomonadota</taxon>
        <taxon>Alphaproteobacteria</taxon>
        <taxon>Hyphomicrobiales</taxon>
        <taxon>Phyllobacteriaceae</taxon>
        <taxon>Borborobacter</taxon>
    </lineage>
</organism>
<keyword evidence="5" id="KW-1185">Reference proteome</keyword>
<dbReference type="GO" id="GO:0016780">
    <property type="term" value="F:phosphotransferase activity, for other substituted phosphate groups"/>
    <property type="evidence" value="ECO:0007669"/>
    <property type="project" value="TreeGrafter"/>
</dbReference>
<dbReference type="AlphaFoldDB" id="A0A432V9W9"/>
<comment type="caution">
    <text evidence="4">The sequence shown here is derived from an EMBL/GenBank/DDBJ whole genome shotgun (WGS) entry which is preliminary data.</text>
</comment>
<reference evidence="4 5" key="1">
    <citation type="submission" date="2018-11" db="EMBL/GenBank/DDBJ databases">
        <title>Pseudaminobacter arsenicus sp. nov., an arsenic-resistant bacterium isolated from arsenic-rich aquifers.</title>
        <authorList>
            <person name="Mu Y."/>
        </authorList>
    </citation>
    <scope>NUCLEOTIDE SEQUENCE [LARGE SCALE GENOMIC DNA]</scope>
    <source>
        <strain evidence="4 5">CB3</strain>
    </source>
</reference>
<dbReference type="GO" id="GO:0000271">
    <property type="term" value="P:polysaccharide biosynthetic process"/>
    <property type="evidence" value="ECO:0007669"/>
    <property type="project" value="UniProtKB-KW"/>
</dbReference>
<evidence type="ECO:0000313" key="4">
    <source>
        <dbReference type="EMBL" id="RUM98893.1"/>
    </source>
</evidence>
<dbReference type="InterPro" id="IPR003362">
    <property type="entry name" value="Bact_transf"/>
</dbReference>
<keyword evidence="2" id="KW-0270">Exopolysaccharide synthesis</keyword>
<evidence type="ECO:0000256" key="1">
    <source>
        <dbReference type="ARBA" id="ARBA00006464"/>
    </source>
</evidence>
<gene>
    <name evidence="4" type="ORF">EET67_04410</name>
</gene>
<comment type="similarity">
    <text evidence="1">Belongs to the bacterial sugar transferase family.</text>
</comment>
<protein>
    <submittedName>
        <fullName evidence="4">Sugar transferase</fullName>
    </submittedName>
</protein>
<evidence type="ECO:0000256" key="2">
    <source>
        <dbReference type="ARBA" id="ARBA00023169"/>
    </source>
</evidence>
<feature type="domain" description="Bacterial sugar transferase" evidence="3">
    <location>
        <begin position="4"/>
        <end position="197"/>
    </location>
</feature>
<dbReference type="EMBL" id="RKST01000003">
    <property type="protein sequence ID" value="RUM98893.1"/>
    <property type="molecule type" value="Genomic_DNA"/>
</dbReference>
<dbReference type="Proteomes" id="UP000281647">
    <property type="component" value="Unassembled WGS sequence"/>
</dbReference>
<dbReference type="OrthoDB" id="9808602at2"/>
<evidence type="ECO:0000313" key="5">
    <source>
        <dbReference type="Proteomes" id="UP000281647"/>
    </source>
</evidence>
<accession>A0A432V9W9</accession>